<accession>A0ABT2GGH6</accession>
<comment type="subunit">
    <text evidence="5">Part of the 50S ribosomal subunit; part of the 5S rRNA/L5/L18/L25 subcomplex. Contacts the 5S rRNA. Binds to the 5S rRNA independently of L5 and L18.</text>
</comment>
<reference evidence="9" key="1">
    <citation type="submission" date="2022-08" db="EMBL/GenBank/DDBJ databases">
        <authorList>
            <person name="Deng Y."/>
            <person name="Han X.-F."/>
            <person name="Zhang Y.-Q."/>
        </authorList>
    </citation>
    <scope>NUCLEOTIDE SEQUENCE</scope>
    <source>
        <strain evidence="9">CPCC 205716</strain>
    </source>
</reference>
<evidence type="ECO:0000256" key="5">
    <source>
        <dbReference type="HAMAP-Rule" id="MF_01334"/>
    </source>
</evidence>
<dbReference type="Proteomes" id="UP001165580">
    <property type="component" value="Unassembled WGS sequence"/>
</dbReference>
<keyword evidence="3 5" id="KW-0689">Ribosomal protein</keyword>
<comment type="caution">
    <text evidence="9">The sequence shown here is derived from an EMBL/GenBank/DDBJ whole genome shotgun (WGS) entry which is preliminary data.</text>
</comment>
<dbReference type="InterPro" id="IPR011035">
    <property type="entry name" value="Ribosomal_bL25/Gln-tRNA_synth"/>
</dbReference>
<gene>
    <name evidence="5" type="primary">rplY</name>
    <name evidence="5" type="synonym">ctc</name>
    <name evidence="9" type="ORF">NVV95_12335</name>
</gene>
<evidence type="ECO:0000259" key="8">
    <source>
        <dbReference type="Pfam" id="PF14693"/>
    </source>
</evidence>
<dbReference type="PANTHER" id="PTHR33284">
    <property type="entry name" value="RIBOSOMAL PROTEIN L25/GLN-TRNA SYNTHETASE, ANTI-CODON-BINDING DOMAIN-CONTAINING PROTEIN"/>
    <property type="match status" value="1"/>
</dbReference>
<feature type="domain" description="Large ribosomal subunit protein bL25 beta" evidence="8">
    <location>
        <begin position="99"/>
        <end position="178"/>
    </location>
</feature>
<dbReference type="Pfam" id="PF01386">
    <property type="entry name" value="Ribosomal_L25p"/>
    <property type="match status" value="1"/>
</dbReference>
<dbReference type="SUPFAM" id="SSF50715">
    <property type="entry name" value="Ribosomal protein L25-like"/>
    <property type="match status" value="1"/>
</dbReference>
<dbReference type="PANTHER" id="PTHR33284:SF1">
    <property type="entry name" value="RIBOSOMAL PROTEIN L25_GLN-TRNA SYNTHETASE, ANTI-CODON-BINDING DOMAIN-CONTAINING PROTEIN"/>
    <property type="match status" value="1"/>
</dbReference>
<dbReference type="InterPro" id="IPR020056">
    <property type="entry name" value="Rbsml_bL25/Gln-tRNA_synth_N"/>
</dbReference>
<dbReference type="InterPro" id="IPR020057">
    <property type="entry name" value="Ribosomal_bL25_b-dom"/>
</dbReference>
<feature type="compositionally biased region" description="Low complexity" evidence="6">
    <location>
        <begin position="194"/>
        <end position="204"/>
    </location>
</feature>
<dbReference type="HAMAP" id="MF_01334">
    <property type="entry name" value="Ribosomal_bL25_CTC"/>
    <property type="match status" value="1"/>
</dbReference>
<organism evidence="9 10">
    <name type="scientific">Herbiconiux gentiana</name>
    <dbReference type="NCBI Taxonomy" id="2970912"/>
    <lineage>
        <taxon>Bacteria</taxon>
        <taxon>Bacillati</taxon>
        <taxon>Actinomycetota</taxon>
        <taxon>Actinomycetes</taxon>
        <taxon>Micrococcales</taxon>
        <taxon>Microbacteriaceae</taxon>
        <taxon>Herbiconiux</taxon>
    </lineage>
</organism>
<evidence type="ECO:0000313" key="9">
    <source>
        <dbReference type="EMBL" id="MCS5715333.1"/>
    </source>
</evidence>
<keyword evidence="2 5" id="KW-0694">RNA-binding</keyword>
<evidence type="ECO:0000256" key="3">
    <source>
        <dbReference type="ARBA" id="ARBA00022980"/>
    </source>
</evidence>
<keyword evidence="4 5" id="KW-0687">Ribonucleoprotein</keyword>
<dbReference type="InterPro" id="IPR001021">
    <property type="entry name" value="Ribosomal_bL25_long"/>
</dbReference>
<dbReference type="CDD" id="cd00495">
    <property type="entry name" value="Ribosomal_L25_TL5_CTC"/>
    <property type="match status" value="1"/>
</dbReference>
<sequence length="204" mass="21651">MSEDTRVTAETRTEFGKGFARRTRAAGKIPAVIYGHGTQPQHISLPGHQTALILRKANQVLELTIDGVESLALVKDVQKDPVLQVIEHIDLIVIRKGEKVQVEVNVHVEGEPAPGTMATQDSQTVLLEVLATSIPEAVTVSVEGLEEGSVVRASDIVLPQGATLITDEEAVIVVVAVPEEEPEDEPAEGEGEAESTSPASADAE</sequence>
<dbReference type="EMBL" id="JANTEZ010000004">
    <property type="protein sequence ID" value="MCS5715333.1"/>
    <property type="molecule type" value="Genomic_DNA"/>
</dbReference>
<dbReference type="GO" id="GO:0005840">
    <property type="term" value="C:ribosome"/>
    <property type="evidence" value="ECO:0007669"/>
    <property type="project" value="UniProtKB-KW"/>
</dbReference>
<evidence type="ECO:0000259" key="7">
    <source>
        <dbReference type="Pfam" id="PF01386"/>
    </source>
</evidence>
<dbReference type="Pfam" id="PF14693">
    <property type="entry name" value="Ribosomal_TL5_C"/>
    <property type="match status" value="1"/>
</dbReference>
<dbReference type="InterPro" id="IPR029751">
    <property type="entry name" value="Ribosomal_L25_dom"/>
</dbReference>
<name>A0ABT2GGH6_9MICO</name>
<feature type="domain" description="Large ribosomal subunit protein bL25 L25" evidence="7">
    <location>
        <begin position="8"/>
        <end position="91"/>
    </location>
</feature>
<dbReference type="InterPro" id="IPR037121">
    <property type="entry name" value="Ribosomal_bL25_C"/>
</dbReference>
<dbReference type="Gene3D" id="2.40.240.10">
    <property type="entry name" value="Ribosomal Protein L25, Chain P"/>
    <property type="match status" value="1"/>
</dbReference>
<comment type="similarity">
    <text evidence="5">Belongs to the bacterial ribosomal protein bL25 family. CTC subfamily.</text>
</comment>
<evidence type="ECO:0000256" key="1">
    <source>
        <dbReference type="ARBA" id="ARBA00022730"/>
    </source>
</evidence>
<keyword evidence="1 5" id="KW-0699">rRNA-binding</keyword>
<evidence type="ECO:0000313" key="10">
    <source>
        <dbReference type="Proteomes" id="UP001165580"/>
    </source>
</evidence>
<evidence type="ECO:0000256" key="4">
    <source>
        <dbReference type="ARBA" id="ARBA00023274"/>
    </source>
</evidence>
<dbReference type="RefSeq" id="WP_259486828.1">
    <property type="nucleotide sequence ID" value="NZ_JANTEZ010000004.1"/>
</dbReference>
<keyword evidence="10" id="KW-1185">Reference proteome</keyword>
<dbReference type="Gene3D" id="2.170.120.20">
    <property type="entry name" value="Ribosomal protein L25, beta domain"/>
    <property type="match status" value="1"/>
</dbReference>
<dbReference type="NCBIfam" id="TIGR00731">
    <property type="entry name" value="bL25_bact_ctc"/>
    <property type="match status" value="1"/>
</dbReference>
<dbReference type="NCBIfam" id="NF004131">
    <property type="entry name" value="PRK05618.2-1"/>
    <property type="match status" value="1"/>
</dbReference>
<feature type="region of interest" description="Disordered" evidence="6">
    <location>
        <begin position="178"/>
        <end position="204"/>
    </location>
</feature>
<evidence type="ECO:0000256" key="2">
    <source>
        <dbReference type="ARBA" id="ARBA00022884"/>
    </source>
</evidence>
<protein>
    <recommendedName>
        <fullName evidence="5">Large ribosomal subunit protein bL25</fullName>
    </recommendedName>
    <alternativeName>
        <fullName evidence="5">General stress protein CTC</fullName>
    </alternativeName>
</protein>
<evidence type="ECO:0000256" key="6">
    <source>
        <dbReference type="SAM" id="MobiDB-lite"/>
    </source>
</evidence>
<comment type="function">
    <text evidence="5">This is one of the proteins that binds to the 5S RNA in the ribosome where it forms part of the central protuberance.</text>
</comment>
<proteinExistence type="inferred from homology"/>
<dbReference type="InterPro" id="IPR020930">
    <property type="entry name" value="Ribosomal_uL5_bac-type"/>
</dbReference>
<feature type="compositionally biased region" description="Acidic residues" evidence="6">
    <location>
        <begin position="178"/>
        <end position="193"/>
    </location>
</feature>